<protein>
    <recommendedName>
        <fullName evidence="1">NAD-dependent epimerase/dehydratase domain-containing protein</fullName>
    </recommendedName>
</protein>
<dbReference type="InterPro" id="IPR036291">
    <property type="entry name" value="NAD(P)-bd_dom_sf"/>
</dbReference>
<feature type="domain" description="NAD-dependent epimerase/dehydratase" evidence="1">
    <location>
        <begin position="2"/>
        <end position="82"/>
    </location>
</feature>
<dbReference type="PANTHER" id="PTHR43238:SF1">
    <property type="entry name" value="GDP-L-FUCOSE SYNTHASE"/>
    <property type="match status" value="1"/>
</dbReference>
<evidence type="ECO:0000313" key="2">
    <source>
        <dbReference type="EMBL" id="CAD8976279.1"/>
    </source>
</evidence>
<name>A0A7S1EKW8_HEMAN</name>
<proteinExistence type="predicted"/>
<dbReference type="Gene3D" id="3.40.50.720">
    <property type="entry name" value="NAD(P)-binding Rossmann-like Domain"/>
    <property type="match status" value="1"/>
</dbReference>
<sequence>MVEVLSRCYNEQYGRNYMTVVPTNVFGPFDNFNVDDGHVAPGLMHKCLNAKKADGTLTVWGTGKPLRQFIFSRDLAELVVWSTLTYKGNDSLMLCPDESDEISIAELANTVASSMSFPADKLVFDTSKADGQFKKTVSNKRLRGHRPDFKFTPFSEAMQITCKWFEDNYDTCRK</sequence>
<dbReference type="SUPFAM" id="SSF51735">
    <property type="entry name" value="NAD(P)-binding Rossmann-fold domains"/>
    <property type="match status" value="1"/>
</dbReference>
<reference evidence="2" key="1">
    <citation type="submission" date="2021-01" db="EMBL/GenBank/DDBJ databases">
        <authorList>
            <person name="Corre E."/>
            <person name="Pelletier E."/>
            <person name="Niang G."/>
            <person name="Scheremetjew M."/>
            <person name="Finn R."/>
            <person name="Kale V."/>
            <person name="Holt S."/>
            <person name="Cochrane G."/>
            <person name="Meng A."/>
            <person name="Brown T."/>
            <person name="Cohen L."/>
        </authorList>
    </citation>
    <scope>NUCLEOTIDE SEQUENCE</scope>
    <source>
        <strain evidence="2">CCMP644</strain>
    </source>
</reference>
<dbReference type="GO" id="GO:0050577">
    <property type="term" value="F:GDP-L-fucose synthase activity"/>
    <property type="evidence" value="ECO:0007669"/>
    <property type="project" value="TreeGrafter"/>
</dbReference>
<gene>
    <name evidence="2" type="ORF">HAND00432_LOCUS27284</name>
</gene>
<evidence type="ECO:0000259" key="1">
    <source>
        <dbReference type="Pfam" id="PF01370"/>
    </source>
</evidence>
<dbReference type="Pfam" id="PF01370">
    <property type="entry name" value="Epimerase"/>
    <property type="match status" value="1"/>
</dbReference>
<organism evidence="2">
    <name type="scientific">Hemiselmis andersenii</name>
    <name type="common">Cryptophyte alga</name>
    <dbReference type="NCBI Taxonomy" id="464988"/>
    <lineage>
        <taxon>Eukaryota</taxon>
        <taxon>Cryptophyceae</taxon>
        <taxon>Cryptomonadales</taxon>
        <taxon>Hemiselmidaceae</taxon>
        <taxon>Hemiselmis</taxon>
    </lineage>
</organism>
<dbReference type="InterPro" id="IPR001509">
    <property type="entry name" value="Epimerase_deHydtase"/>
</dbReference>
<dbReference type="AlphaFoldDB" id="A0A7S1EKW8"/>
<accession>A0A7S1EKW8</accession>
<dbReference type="PANTHER" id="PTHR43238">
    <property type="entry name" value="GDP-L-FUCOSE SYNTHASE"/>
    <property type="match status" value="1"/>
</dbReference>
<dbReference type="Gene3D" id="3.90.25.10">
    <property type="entry name" value="UDP-galactose 4-epimerase, domain 1"/>
    <property type="match status" value="1"/>
</dbReference>
<dbReference type="EMBL" id="HBFX01045412">
    <property type="protein sequence ID" value="CAD8976279.1"/>
    <property type="molecule type" value="Transcribed_RNA"/>
</dbReference>